<sequence>MDGADRREADDAAPAARVLRSTSEEAVIDQSSGGFSSSSSAIYLEFDVTGNGKREGTRWRLAVAATSAHLRTVRAACQDE</sequence>
<dbReference type="AlphaFoldDB" id="A0A2I0GBI1"/>
<dbReference type="Proteomes" id="UP000233551">
    <property type="component" value="Unassembled WGS sequence"/>
</dbReference>
<name>A0A2I0GBI1_PUNGR</name>
<feature type="region of interest" description="Disordered" evidence="1">
    <location>
        <begin position="1"/>
        <end position="38"/>
    </location>
</feature>
<gene>
    <name evidence="2" type="ORF">CRG98_050453</name>
</gene>
<organism evidence="2 3">
    <name type="scientific">Punica granatum</name>
    <name type="common">Pomegranate</name>
    <dbReference type="NCBI Taxonomy" id="22663"/>
    <lineage>
        <taxon>Eukaryota</taxon>
        <taxon>Viridiplantae</taxon>
        <taxon>Streptophyta</taxon>
        <taxon>Embryophyta</taxon>
        <taxon>Tracheophyta</taxon>
        <taxon>Spermatophyta</taxon>
        <taxon>Magnoliopsida</taxon>
        <taxon>eudicotyledons</taxon>
        <taxon>Gunneridae</taxon>
        <taxon>Pentapetalae</taxon>
        <taxon>rosids</taxon>
        <taxon>malvids</taxon>
        <taxon>Myrtales</taxon>
        <taxon>Lythraceae</taxon>
        <taxon>Punica</taxon>
    </lineage>
</organism>
<keyword evidence="3" id="KW-1185">Reference proteome</keyword>
<accession>A0A2I0GBI1</accession>
<evidence type="ECO:0000313" key="3">
    <source>
        <dbReference type="Proteomes" id="UP000233551"/>
    </source>
</evidence>
<reference evidence="2 3" key="1">
    <citation type="submission" date="2017-11" db="EMBL/GenBank/DDBJ databases">
        <title>De-novo sequencing of pomegranate (Punica granatum L.) genome.</title>
        <authorList>
            <person name="Akparov Z."/>
            <person name="Amiraslanov A."/>
            <person name="Hajiyeva S."/>
            <person name="Abbasov M."/>
            <person name="Kaur K."/>
            <person name="Hamwieh A."/>
            <person name="Solovyev V."/>
            <person name="Salamov A."/>
            <person name="Braich B."/>
            <person name="Kosarev P."/>
            <person name="Mahmoud A."/>
            <person name="Hajiyev E."/>
            <person name="Babayeva S."/>
            <person name="Izzatullayeva V."/>
            <person name="Mammadov A."/>
            <person name="Mammadov A."/>
            <person name="Sharifova S."/>
            <person name="Ojaghi J."/>
            <person name="Eynullazada K."/>
            <person name="Bayramov B."/>
            <person name="Abdulazimova A."/>
            <person name="Shahmuradov I."/>
        </authorList>
    </citation>
    <scope>NUCLEOTIDE SEQUENCE [LARGE SCALE GENOMIC DNA]</scope>
    <source>
        <strain evidence="3">cv. AG2017</strain>
        <tissue evidence="2">Leaf</tissue>
    </source>
</reference>
<dbReference type="EMBL" id="PGOL01045299">
    <property type="protein sequence ID" value="PKH47749.1"/>
    <property type="molecule type" value="Genomic_DNA"/>
</dbReference>
<protein>
    <submittedName>
        <fullName evidence="2">Uncharacterized protein</fullName>
    </submittedName>
</protein>
<proteinExistence type="predicted"/>
<evidence type="ECO:0000256" key="1">
    <source>
        <dbReference type="SAM" id="MobiDB-lite"/>
    </source>
</evidence>
<feature type="compositionally biased region" description="Basic and acidic residues" evidence="1">
    <location>
        <begin position="1"/>
        <end position="10"/>
    </location>
</feature>
<evidence type="ECO:0000313" key="2">
    <source>
        <dbReference type="EMBL" id="PKH47749.1"/>
    </source>
</evidence>
<comment type="caution">
    <text evidence="2">The sequence shown here is derived from an EMBL/GenBank/DDBJ whole genome shotgun (WGS) entry which is preliminary data.</text>
</comment>